<dbReference type="OrthoDB" id="288590at2759"/>
<organism evidence="5 6">
    <name type="scientific">Fistulifera solaris</name>
    <name type="common">Oleaginous diatom</name>
    <dbReference type="NCBI Taxonomy" id="1519565"/>
    <lineage>
        <taxon>Eukaryota</taxon>
        <taxon>Sar</taxon>
        <taxon>Stramenopiles</taxon>
        <taxon>Ochrophyta</taxon>
        <taxon>Bacillariophyta</taxon>
        <taxon>Bacillariophyceae</taxon>
        <taxon>Bacillariophycidae</taxon>
        <taxon>Naviculales</taxon>
        <taxon>Naviculaceae</taxon>
        <taxon>Fistulifera</taxon>
    </lineage>
</organism>
<dbReference type="Proteomes" id="UP000198406">
    <property type="component" value="Unassembled WGS sequence"/>
</dbReference>
<keyword evidence="2" id="KW-0560">Oxidoreductase</keyword>
<accession>A0A1Z5JG14</accession>
<comment type="caution">
    <text evidence="5">The sequence shown here is derived from an EMBL/GenBank/DDBJ whole genome shotgun (WGS) entry which is preliminary data.</text>
</comment>
<evidence type="ECO:0000256" key="1">
    <source>
        <dbReference type="ARBA" id="ARBA00022723"/>
    </source>
</evidence>
<sequence>MDAYTSTTMAMTFQDDPIPTICLRDTDDAETVSLLRSACTDVGFFYLEGHGIDESLIADVLEQSRILFSLSDESKTALSDPVLSRGYTAMSEETLDPQKQKYGDTKEGFYIGRHVPADHPEFNPAKFKGPNRMPSPEITPDMPDCKQFCNVMETYHQEMCRLGFRIVQLLALSLGLPKTYFDKDFEDPLALLRLLHYAA</sequence>
<dbReference type="GO" id="GO:0016491">
    <property type="term" value="F:oxidoreductase activity"/>
    <property type="evidence" value="ECO:0007669"/>
    <property type="project" value="UniProtKB-KW"/>
</dbReference>
<proteinExistence type="predicted"/>
<feature type="domain" description="Non-haem dioxygenase N-terminal" evidence="4">
    <location>
        <begin position="18"/>
        <end position="135"/>
    </location>
</feature>
<evidence type="ECO:0000259" key="4">
    <source>
        <dbReference type="Pfam" id="PF14226"/>
    </source>
</evidence>
<protein>
    <recommendedName>
        <fullName evidence="4">Non-haem dioxygenase N-terminal domain-containing protein</fullName>
    </recommendedName>
</protein>
<keyword evidence="6" id="KW-1185">Reference proteome</keyword>
<evidence type="ECO:0000313" key="5">
    <source>
        <dbReference type="EMBL" id="GAX12876.1"/>
    </source>
</evidence>
<keyword evidence="3" id="KW-0408">Iron</keyword>
<gene>
    <name evidence="5" type="ORF">FisN_32Lu082</name>
</gene>
<dbReference type="PANTHER" id="PTHR10209">
    <property type="entry name" value="OXIDOREDUCTASE, 2OG-FE II OXYGENASE FAMILY PROTEIN"/>
    <property type="match status" value="1"/>
</dbReference>
<dbReference type="InParanoid" id="A0A1Z5JG14"/>
<dbReference type="EMBL" id="BDSP01000056">
    <property type="protein sequence ID" value="GAX12876.1"/>
    <property type="molecule type" value="Genomic_DNA"/>
</dbReference>
<evidence type="ECO:0000313" key="6">
    <source>
        <dbReference type="Proteomes" id="UP000198406"/>
    </source>
</evidence>
<dbReference type="PANTHER" id="PTHR10209:SF867">
    <property type="entry name" value="2-OXOGLUTARATE (2OG) AND FE(II)-DEPENDENT OXYGENASE SUPERFAMILY PROTEIN"/>
    <property type="match status" value="1"/>
</dbReference>
<keyword evidence="1" id="KW-0479">Metal-binding</keyword>
<dbReference type="InterPro" id="IPR026992">
    <property type="entry name" value="DIOX_N"/>
</dbReference>
<reference evidence="5 6" key="1">
    <citation type="journal article" date="2015" name="Plant Cell">
        <title>Oil accumulation by the oleaginous diatom Fistulifera solaris as revealed by the genome and transcriptome.</title>
        <authorList>
            <person name="Tanaka T."/>
            <person name="Maeda Y."/>
            <person name="Veluchamy A."/>
            <person name="Tanaka M."/>
            <person name="Abida H."/>
            <person name="Marechal E."/>
            <person name="Bowler C."/>
            <person name="Muto M."/>
            <person name="Sunaga Y."/>
            <person name="Tanaka M."/>
            <person name="Yoshino T."/>
            <person name="Taniguchi T."/>
            <person name="Fukuda Y."/>
            <person name="Nemoto M."/>
            <person name="Matsumoto M."/>
            <person name="Wong P.S."/>
            <person name="Aburatani S."/>
            <person name="Fujibuchi W."/>
        </authorList>
    </citation>
    <scope>NUCLEOTIDE SEQUENCE [LARGE SCALE GENOMIC DNA]</scope>
    <source>
        <strain evidence="5 6">JPCC DA0580</strain>
    </source>
</reference>
<dbReference type="SUPFAM" id="SSF51197">
    <property type="entry name" value="Clavaminate synthase-like"/>
    <property type="match status" value="1"/>
</dbReference>
<dbReference type="GO" id="GO:0046872">
    <property type="term" value="F:metal ion binding"/>
    <property type="evidence" value="ECO:0007669"/>
    <property type="project" value="UniProtKB-KW"/>
</dbReference>
<evidence type="ECO:0000256" key="2">
    <source>
        <dbReference type="ARBA" id="ARBA00023002"/>
    </source>
</evidence>
<evidence type="ECO:0000256" key="3">
    <source>
        <dbReference type="ARBA" id="ARBA00023004"/>
    </source>
</evidence>
<name>A0A1Z5JG14_FISSO</name>
<dbReference type="Pfam" id="PF14226">
    <property type="entry name" value="DIOX_N"/>
    <property type="match status" value="1"/>
</dbReference>
<dbReference type="AlphaFoldDB" id="A0A1Z5JG14"/>
<dbReference type="Gene3D" id="2.60.120.330">
    <property type="entry name" value="B-lactam Antibiotic, Isopenicillin N Synthase, Chain"/>
    <property type="match status" value="1"/>
</dbReference>
<dbReference type="InterPro" id="IPR027443">
    <property type="entry name" value="IPNS-like_sf"/>
</dbReference>